<organism evidence="1 2">
    <name type="scientific">Yersinia mollaretii (strain ATCC 43969 / DSM 18520 / CIP 103324 / CNY 7263 / WAIP 204)</name>
    <dbReference type="NCBI Taxonomy" id="349967"/>
    <lineage>
        <taxon>Bacteria</taxon>
        <taxon>Pseudomonadati</taxon>
        <taxon>Pseudomonadota</taxon>
        <taxon>Gammaproteobacteria</taxon>
        <taxon>Enterobacterales</taxon>
        <taxon>Yersiniaceae</taxon>
        <taxon>Yersinia</taxon>
    </lineage>
</organism>
<accession>A0ABP2EG67</accession>
<keyword evidence="1" id="KW-0808">Transferase</keyword>
<protein>
    <submittedName>
        <fullName evidence="1">23S rRNA 5-methyluridine methyltransferase</fullName>
    </submittedName>
</protein>
<reference evidence="1" key="1">
    <citation type="submission" date="2008-12" db="EMBL/GenBank/DDBJ databases">
        <title>Annotation of the Yersinia mollaretii ATCC 43969 genome.</title>
        <authorList>
            <person name="Read T.D."/>
            <person name="Akmal A."/>
            <person name="Bishop-Lilly K."/>
            <person name="Chen P.E."/>
            <person name="Cook C."/>
            <person name="Kiley M.P."/>
            <person name="Lentz S."/>
            <person name="Mateczun A."/>
            <person name="Nagarajan N."/>
            <person name="Nolan N."/>
            <person name="Osborne B.I."/>
            <person name="Pop M."/>
            <person name="Sozhamannan S."/>
            <person name="Stewart A.C."/>
            <person name="Sulakvelidze A."/>
            <person name="Thomason B."/>
            <person name="Willner K."/>
            <person name="Zwick M.E."/>
        </authorList>
    </citation>
    <scope>NUCLEOTIDE SEQUENCE [LARGE SCALE GENOMIC DNA]</scope>
    <source>
        <strain evidence="1">ATCC 43969</strain>
    </source>
</reference>
<keyword evidence="2" id="KW-1185">Reference proteome</keyword>
<sequence>MLLLDLLNFSLLSLQSTEDKNSFTLVAGTPSPKGYREFTVTVIACRVVTRRFAG</sequence>
<evidence type="ECO:0000313" key="1">
    <source>
        <dbReference type="EMBL" id="EEQ10826.1"/>
    </source>
</evidence>
<keyword evidence="1" id="KW-0489">Methyltransferase</keyword>
<name>A0ABP2EG67_YERMW</name>
<dbReference type="GO" id="GO:0032259">
    <property type="term" value="P:methylation"/>
    <property type="evidence" value="ECO:0007669"/>
    <property type="project" value="UniProtKB-KW"/>
</dbReference>
<evidence type="ECO:0000313" key="2">
    <source>
        <dbReference type="Proteomes" id="UP000003027"/>
    </source>
</evidence>
<dbReference type="Proteomes" id="UP000003027">
    <property type="component" value="Unassembled WGS sequence"/>
</dbReference>
<comment type="caution">
    <text evidence="1">The sequence shown here is derived from an EMBL/GenBank/DDBJ whole genome shotgun (WGS) entry which is preliminary data.</text>
</comment>
<dbReference type="GO" id="GO:0008168">
    <property type="term" value="F:methyltransferase activity"/>
    <property type="evidence" value="ECO:0007669"/>
    <property type="project" value="UniProtKB-KW"/>
</dbReference>
<gene>
    <name evidence="1" type="ORF">ymoll0001_8750</name>
</gene>
<dbReference type="EMBL" id="AALD02000014">
    <property type="protein sequence ID" value="EEQ10826.1"/>
    <property type="molecule type" value="Genomic_DNA"/>
</dbReference>
<proteinExistence type="predicted"/>